<evidence type="ECO:0000313" key="2">
    <source>
        <dbReference type="EMBL" id="KAK6353921.1"/>
    </source>
</evidence>
<evidence type="ECO:0000313" key="3">
    <source>
        <dbReference type="Proteomes" id="UP001373714"/>
    </source>
</evidence>
<keyword evidence="3" id="KW-1185">Reference proteome</keyword>
<comment type="caution">
    <text evidence="2">The sequence shown here is derived from an EMBL/GenBank/DDBJ whole genome shotgun (WGS) entry which is preliminary data.</text>
</comment>
<name>A0AAV9V231_9PEZI</name>
<proteinExistence type="predicted"/>
<accession>A0AAV9V231</accession>
<gene>
    <name evidence="2" type="ORF">TWF730_008342</name>
</gene>
<dbReference type="EMBL" id="JAVHNS010000005">
    <property type="protein sequence ID" value="KAK6353921.1"/>
    <property type="molecule type" value="Genomic_DNA"/>
</dbReference>
<organism evidence="2 3">
    <name type="scientific">Orbilia blumenaviensis</name>
    <dbReference type="NCBI Taxonomy" id="1796055"/>
    <lineage>
        <taxon>Eukaryota</taxon>
        <taxon>Fungi</taxon>
        <taxon>Dikarya</taxon>
        <taxon>Ascomycota</taxon>
        <taxon>Pezizomycotina</taxon>
        <taxon>Orbiliomycetes</taxon>
        <taxon>Orbiliales</taxon>
        <taxon>Orbiliaceae</taxon>
        <taxon>Orbilia</taxon>
    </lineage>
</organism>
<evidence type="ECO:0000256" key="1">
    <source>
        <dbReference type="SAM" id="SignalP"/>
    </source>
</evidence>
<dbReference type="Proteomes" id="UP001373714">
    <property type="component" value="Unassembled WGS sequence"/>
</dbReference>
<reference evidence="2 3" key="1">
    <citation type="submission" date="2019-10" db="EMBL/GenBank/DDBJ databases">
        <authorList>
            <person name="Palmer J.M."/>
        </authorList>
    </citation>
    <scope>NUCLEOTIDE SEQUENCE [LARGE SCALE GENOMIC DNA]</scope>
    <source>
        <strain evidence="2 3">TWF730</strain>
    </source>
</reference>
<dbReference type="AlphaFoldDB" id="A0AAV9V231"/>
<protein>
    <submittedName>
        <fullName evidence="2">Uncharacterized protein</fullName>
    </submittedName>
</protein>
<sequence length="233" mass="25718">MLLKTTFTLVACVLSFAAADPVAKPEPVRYKPTPSCTTNWYEAFVTDTTNQRPPVYLQVRASNPEIDGRNVVLRPDDKSSGQRAVIDGSLKSPTLAIQMRKGVLYSVGRDFSNNLFDLGPVGGYRNLTYNAATLTGMAEFVFQNLTRKSHPDFKRSHNLFELIGGGDVAEYGLYSKVPNLVASGFIACKKRDKKGSYWQMIYYVNGGSTTEDPKNCEYIGLNVILAPSLTPNQ</sequence>
<keyword evidence="1" id="KW-0732">Signal</keyword>
<feature type="signal peptide" evidence="1">
    <location>
        <begin position="1"/>
        <end position="19"/>
    </location>
</feature>
<feature type="chain" id="PRO_5043788023" evidence="1">
    <location>
        <begin position="20"/>
        <end position="233"/>
    </location>
</feature>